<dbReference type="EMBL" id="QSGO01000012">
    <property type="protein sequence ID" value="RHB33951.1"/>
    <property type="molecule type" value="Genomic_DNA"/>
</dbReference>
<proteinExistence type="predicted"/>
<dbReference type="PANTHER" id="PTHR19932">
    <property type="entry name" value="WD REPEAT AND HMG-BOX DNA BINDING PROTEIN"/>
    <property type="match status" value="1"/>
</dbReference>
<dbReference type="Proteomes" id="UP000284379">
    <property type="component" value="Unassembled WGS sequence"/>
</dbReference>
<keyword evidence="1" id="KW-0732">Signal</keyword>
<feature type="chain" id="PRO_5019263957" evidence="1">
    <location>
        <begin position="27"/>
        <end position="698"/>
    </location>
</feature>
<protein>
    <submittedName>
        <fullName evidence="2">WD40 repeat domain-containing protein</fullName>
    </submittedName>
</protein>
<dbReference type="Gene3D" id="2.130.10.10">
    <property type="entry name" value="YVTN repeat-like/Quinoprotein amine dehydrogenase"/>
    <property type="match status" value="1"/>
</dbReference>
<reference evidence="2 3" key="1">
    <citation type="submission" date="2018-08" db="EMBL/GenBank/DDBJ databases">
        <title>A genome reference for cultivated species of the human gut microbiota.</title>
        <authorList>
            <person name="Zou Y."/>
            <person name="Xue W."/>
            <person name="Luo G."/>
        </authorList>
    </citation>
    <scope>NUCLEOTIDE SEQUENCE [LARGE SCALE GENOMIC DNA]</scope>
    <source>
        <strain evidence="2 3">AM40-30BH</strain>
    </source>
</reference>
<sequence>MVREFSSCRSVALLFVATLFCGQAMGQLVEKRTFVSQKKINAFDNTTFCTAYLSDGTMYTMRDITISDLRNIDRIVFNPTGSSLAVLRQKKPVAIFSFRDRNKKLFELKEKRKGLKEKPLALAMCYGSDARNFIVSNSLGEIVVYDTKEYLPQAYIQGDAPATSLALSSNNYFIASAVGKEVVIWNFQTREKRKSIPMPAVVKEVAFSPDASLLAVTTDDKRLTIIDTKNWDKVDIFDKLGGMLTSPSFHPEGKYVSVVRDNKDIIIVNLKNSVVEQELPEAQIGVMGTRFFKNNQNSEVFLLSNRPYQIVFWDANGLNPFYGKIMGKEVDAKMNEWVKMMQGESMEDYAIRVNDESRLKQQQLFAQEVATELAGDRISIDNPFVGDYDTSSNLLNIGFKELPSIALEVPAGEAGDFNDAKNLKFENAVYVLNDKDEFELAYVEVKNETTNKVYIYDNIGRTKLTALEADANFVPLEIMQQATREEVQLKEIKEQVVEEKKQDKLITDNTQINVKTEVVPGVNADGKKILNYKVGYQYEVINKEFSAKEDFPSGGYNIEKSNAAMSLMKIIKNAFEGDFSKYLAEGKQVKVIITGSADASPIRGRIAYDGRYGEFMDEPYYKDGNLDNITVTKTSGITQNEQLALLRAAGVQNYIDKNVTTLNNTKNEYEYHVEVAKERGGEFRKINVEFVIMDAFQQ</sequence>
<evidence type="ECO:0000313" key="2">
    <source>
        <dbReference type="EMBL" id="RHB33951.1"/>
    </source>
</evidence>
<gene>
    <name evidence="2" type="ORF">DW888_14830</name>
</gene>
<dbReference type="PANTHER" id="PTHR19932:SF10">
    <property type="entry name" value="WD REPEAT AND HMG-BOX DNA-BINDING PROTEIN 1"/>
    <property type="match status" value="1"/>
</dbReference>
<feature type="signal peptide" evidence="1">
    <location>
        <begin position="1"/>
        <end position="26"/>
    </location>
</feature>
<dbReference type="InterPro" id="IPR036322">
    <property type="entry name" value="WD40_repeat_dom_sf"/>
</dbReference>
<name>A0A413VK49_9BACE</name>
<organism evidence="2 3">
    <name type="scientific">Bacteroides nordii</name>
    <dbReference type="NCBI Taxonomy" id="291645"/>
    <lineage>
        <taxon>Bacteria</taxon>
        <taxon>Pseudomonadati</taxon>
        <taxon>Bacteroidota</taxon>
        <taxon>Bacteroidia</taxon>
        <taxon>Bacteroidales</taxon>
        <taxon>Bacteroidaceae</taxon>
        <taxon>Bacteroides</taxon>
    </lineage>
</organism>
<dbReference type="AlphaFoldDB" id="A0A413VK49"/>
<dbReference type="GO" id="GO:0003682">
    <property type="term" value="F:chromatin binding"/>
    <property type="evidence" value="ECO:0007669"/>
    <property type="project" value="TreeGrafter"/>
</dbReference>
<dbReference type="GO" id="GO:0006281">
    <property type="term" value="P:DNA repair"/>
    <property type="evidence" value="ECO:0007669"/>
    <property type="project" value="TreeGrafter"/>
</dbReference>
<accession>A0A413VK49</accession>
<dbReference type="InterPro" id="IPR015943">
    <property type="entry name" value="WD40/YVTN_repeat-like_dom_sf"/>
</dbReference>
<dbReference type="SUPFAM" id="SSF50978">
    <property type="entry name" value="WD40 repeat-like"/>
    <property type="match status" value="1"/>
</dbReference>
<dbReference type="RefSeq" id="WP_122201865.1">
    <property type="nucleotide sequence ID" value="NZ_CABJFV010000012.1"/>
</dbReference>
<comment type="caution">
    <text evidence="2">The sequence shown here is derived from an EMBL/GenBank/DDBJ whole genome shotgun (WGS) entry which is preliminary data.</text>
</comment>
<evidence type="ECO:0000313" key="3">
    <source>
        <dbReference type="Proteomes" id="UP000284379"/>
    </source>
</evidence>
<dbReference type="GO" id="GO:0006261">
    <property type="term" value="P:DNA-templated DNA replication"/>
    <property type="evidence" value="ECO:0007669"/>
    <property type="project" value="TreeGrafter"/>
</dbReference>
<evidence type="ECO:0000256" key="1">
    <source>
        <dbReference type="SAM" id="SignalP"/>
    </source>
</evidence>